<dbReference type="OrthoDB" id="8633482at2759"/>
<organism evidence="4 5">
    <name type="scientific">Octodon degus</name>
    <name type="common">Degu</name>
    <name type="synonym">Sciurus degus</name>
    <dbReference type="NCBI Taxonomy" id="10160"/>
    <lineage>
        <taxon>Eukaryota</taxon>
        <taxon>Metazoa</taxon>
        <taxon>Chordata</taxon>
        <taxon>Craniata</taxon>
        <taxon>Vertebrata</taxon>
        <taxon>Euteleostomi</taxon>
        <taxon>Mammalia</taxon>
        <taxon>Eutheria</taxon>
        <taxon>Euarchontoglires</taxon>
        <taxon>Glires</taxon>
        <taxon>Rodentia</taxon>
        <taxon>Hystricomorpha</taxon>
        <taxon>Octodontidae</taxon>
        <taxon>Octodon</taxon>
    </lineage>
</organism>
<evidence type="ECO:0000313" key="5">
    <source>
        <dbReference type="RefSeq" id="XP_023555163.1"/>
    </source>
</evidence>
<feature type="domain" description="TNFR-Cys" evidence="3">
    <location>
        <begin position="321"/>
        <end position="357"/>
    </location>
</feature>
<gene>
    <name evidence="5" type="primary">Tnfrsf8</name>
</gene>
<reference evidence="5" key="1">
    <citation type="submission" date="2025-08" db="UniProtKB">
        <authorList>
            <consortium name="RefSeq"/>
        </authorList>
    </citation>
    <scope>IDENTIFICATION</scope>
</reference>
<dbReference type="CTD" id="943"/>
<accession>A0A6P6D6C1</accession>
<feature type="region of interest" description="Disordered" evidence="1">
    <location>
        <begin position="565"/>
        <end position="584"/>
    </location>
</feature>
<keyword evidence="2" id="KW-0812">Transmembrane</keyword>
<dbReference type="PANTHER" id="PTHR47497:SF1">
    <property type="entry name" value="TUMOR NECROSIS FACTOR RECEPTOR SUPERFAMILY MEMBER 8"/>
    <property type="match status" value="1"/>
</dbReference>
<dbReference type="InterPro" id="IPR001368">
    <property type="entry name" value="TNFR/NGFR_Cys_rich_reg"/>
</dbReference>
<dbReference type="PANTHER" id="PTHR47497">
    <property type="entry name" value="TUMOR NECROSIS FACTOR RECEPTOR SUPERFAMILY MEMBER 8"/>
    <property type="match status" value="1"/>
</dbReference>
<feature type="region of interest" description="Disordered" evidence="1">
    <location>
        <begin position="160"/>
        <end position="240"/>
    </location>
</feature>
<evidence type="ECO:0000256" key="2">
    <source>
        <dbReference type="SAM" id="Phobius"/>
    </source>
</evidence>
<dbReference type="CDD" id="cd13409">
    <property type="entry name" value="TNFRSF8"/>
    <property type="match status" value="1"/>
</dbReference>
<proteinExistence type="predicted"/>
<keyword evidence="2" id="KW-0472">Membrane</keyword>
<protein>
    <submittedName>
        <fullName evidence="5">Tumor necrosis factor receptor superfamily member 8</fullName>
    </submittedName>
</protein>
<dbReference type="SMART" id="SM00208">
    <property type="entry name" value="TNFR"/>
    <property type="match status" value="1"/>
</dbReference>
<dbReference type="InterPro" id="IPR034002">
    <property type="entry name" value="TNFRSF8_N"/>
</dbReference>
<dbReference type="AlphaFoldDB" id="A0A6P6D6C1"/>
<dbReference type="FunCoup" id="A0A6P6D6C1">
    <property type="interactions" value="745"/>
</dbReference>
<dbReference type="GeneID" id="101583034"/>
<dbReference type="InterPro" id="IPR052862">
    <property type="entry name" value="TNFR_superfamily_member_8"/>
</dbReference>
<evidence type="ECO:0000256" key="1">
    <source>
        <dbReference type="SAM" id="MobiDB-lite"/>
    </source>
</evidence>
<dbReference type="InParanoid" id="A0A6P6D6C1"/>
<feature type="region of interest" description="Disordered" evidence="1">
    <location>
        <begin position="628"/>
        <end position="666"/>
    </location>
</feature>
<keyword evidence="4" id="KW-1185">Reference proteome</keyword>
<feature type="region of interest" description="Disordered" evidence="1">
    <location>
        <begin position="404"/>
        <end position="436"/>
    </location>
</feature>
<feature type="compositionally biased region" description="Low complexity" evidence="1">
    <location>
        <begin position="163"/>
        <end position="180"/>
    </location>
</feature>
<feature type="region of interest" description="Disordered" evidence="1">
    <location>
        <begin position="286"/>
        <end position="306"/>
    </location>
</feature>
<dbReference type="SUPFAM" id="SSF57586">
    <property type="entry name" value="TNF receptor-like"/>
    <property type="match status" value="1"/>
</dbReference>
<feature type="compositionally biased region" description="Basic and acidic residues" evidence="1">
    <location>
        <begin position="210"/>
        <end position="239"/>
    </location>
</feature>
<keyword evidence="5" id="KW-0675">Receptor</keyword>
<feature type="compositionally biased region" description="Basic and acidic residues" evidence="1">
    <location>
        <begin position="570"/>
        <end position="584"/>
    </location>
</feature>
<evidence type="ECO:0000259" key="3">
    <source>
        <dbReference type="PROSITE" id="PS00652"/>
    </source>
</evidence>
<evidence type="ECO:0000313" key="4">
    <source>
        <dbReference type="Proteomes" id="UP000515203"/>
    </source>
</evidence>
<feature type="transmembrane region" description="Helical" evidence="2">
    <location>
        <begin position="462"/>
        <end position="483"/>
    </location>
</feature>
<keyword evidence="2" id="KW-1133">Transmembrane helix</keyword>
<dbReference type="Proteomes" id="UP000515203">
    <property type="component" value="Unplaced"/>
</dbReference>
<sequence length="666" mass="70245">MDQCPPQAEVTQMPIAMHVFLEKQPSEERRVKVAGSRTSEYLIAGTVLEQTGVRDGTTSMALPGGPSEHSSSPEFIEAMPRPDANLGSALTRKPEDRGSVPTKTVLAVLGLHGVGLSPASMTVGPLLSSTGPLLTLPRVLEEARPGHTAGGFTRCLEERAATSGPVPGSGSGQRRSSKQSGEGGLRLNLEKRPHFGSDFTTRGPLPAAGEAREGSCRRPGSEHPDGATRARLHPARDARPPSCLGTVAPGDAPSLPAAFPGGKLTEAREAPKPRLLTWIHSAHVRGTEGKRKRRGPFIPSAGSVSAKPCPQGPSDCRKKQCLPEHYIDESGYCTACVSCRDDLVEKAPCSWNSSRVCECRPGMVCAISATNSCARCVTRPTCAPGTVPGLQDCVPGDPTFEAPPLETHPDCSPPVGSEAPASTDPTLSPLVGSPTNHRLPVSTSAPVSLSSTGKPILDPGPVVFWVIVVLAVVLGSGSFLLCYRRACRARIGQKLHLCYPTQTFRPKVEPADSRPRRNLLRARSDVLGTEADTGVLSVTSPQLVETCASVGAACPESVLLLGASPAGDEAASRDPPESRVSTEHTNNRIEKIYIMKADTVIVGSVKTEVPEGRVAGLAGPELEAELEVDQAPRYPEQETEPPLGNCGDLMFSVEEEGKEDPWPSGK</sequence>
<name>A0A6P6D6C1_OCTDE</name>
<dbReference type="PROSITE" id="PS00652">
    <property type="entry name" value="TNFR_NGFR_1"/>
    <property type="match status" value="1"/>
</dbReference>
<dbReference type="RefSeq" id="XP_023555163.1">
    <property type="nucleotide sequence ID" value="XM_023699395.1"/>
</dbReference>